<keyword evidence="2 4" id="KW-0472">Membrane</keyword>
<dbReference type="AlphaFoldDB" id="A0A1Q4I1U4"/>
<dbReference type="Proteomes" id="UP000186438">
    <property type="component" value="Unassembled WGS sequence"/>
</dbReference>
<evidence type="ECO:0000256" key="1">
    <source>
        <dbReference type="ARBA" id="ARBA00004370"/>
    </source>
</evidence>
<evidence type="ECO:0000256" key="4">
    <source>
        <dbReference type="SAM" id="Phobius"/>
    </source>
</evidence>
<dbReference type="EMBL" id="MPNT01000001">
    <property type="protein sequence ID" value="OJZ75903.1"/>
    <property type="molecule type" value="Genomic_DNA"/>
</dbReference>
<dbReference type="RefSeq" id="WP_073869873.1">
    <property type="nucleotide sequence ID" value="NZ_MPNT01000001.1"/>
</dbReference>
<dbReference type="STRING" id="53378.BRW65_00055"/>
<proteinExistence type="predicted"/>
<dbReference type="GO" id="GO:0016020">
    <property type="term" value="C:membrane"/>
    <property type="evidence" value="ECO:0007669"/>
    <property type="project" value="UniProtKB-SubCell"/>
</dbReference>
<gene>
    <name evidence="5" type="ORF">BRW65_00055</name>
</gene>
<keyword evidence="6" id="KW-1185">Reference proteome</keyword>
<reference evidence="5 6" key="1">
    <citation type="submission" date="2016-11" db="EMBL/GenBank/DDBJ databases">
        <title>Genome sequences of unsequenced Mycobacteria.</title>
        <authorList>
            <person name="Greninger A.L."/>
            <person name="Fang F."/>
            <person name="Jerome K.R."/>
        </authorList>
    </citation>
    <scope>NUCLEOTIDE SEQUENCE [LARGE SCALE GENOMIC DNA]</scope>
    <source>
        <strain evidence="5 6">M11</strain>
    </source>
</reference>
<evidence type="ECO:0000256" key="2">
    <source>
        <dbReference type="ARBA" id="ARBA00023136"/>
    </source>
</evidence>
<evidence type="ECO:0008006" key="7">
    <source>
        <dbReference type="Google" id="ProtNLM"/>
    </source>
</evidence>
<keyword evidence="4" id="KW-1133">Transmembrane helix</keyword>
<accession>A0A1Q4I1U4</accession>
<keyword evidence="4" id="KW-0812">Transmembrane</keyword>
<sequence length="238" mass="25945">MVRTATTVTPDGASLDADPDEDVNRACDEQAADAAHLDQEQAVVDDPDGEDIAVDDADGEDVAVDDRGGAKRRRRLRLPPHQWAMVVGIAMVITLAVLTGWLGWHVYQARQQVDQRAELLQAARQGALNLTTIDWQHADTDVQRILDSATGTFYDDFSKRTQPFIEVIKHSQSKSEGSVLAAGLESASATDARALVALSVKITNAGTAEPIPRLWRMRISVHKADQNQAKVSNVEFVP</sequence>
<comment type="subcellular location">
    <subcellularLocation>
        <location evidence="1">Membrane</location>
    </subcellularLocation>
</comment>
<organism evidence="5 6">
    <name type="scientific">Mycobacterium paraffinicum</name>
    <dbReference type="NCBI Taxonomy" id="53378"/>
    <lineage>
        <taxon>Bacteria</taxon>
        <taxon>Bacillati</taxon>
        <taxon>Actinomycetota</taxon>
        <taxon>Actinomycetes</taxon>
        <taxon>Mycobacteriales</taxon>
        <taxon>Mycobacteriaceae</taxon>
        <taxon>Mycobacterium</taxon>
    </lineage>
</organism>
<evidence type="ECO:0000313" key="6">
    <source>
        <dbReference type="Proteomes" id="UP000186438"/>
    </source>
</evidence>
<dbReference type="PANTHER" id="PTHR37042:SF4">
    <property type="entry name" value="OUTER MEMBRANE PROTEIN RV1973"/>
    <property type="match status" value="1"/>
</dbReference>
<protein>
    <recommendedName>
        <fullName evidence="7">Mce protein</fullName>
    </recommendedName>
</protein>
<feature type="transmembrane region" description="Helical" evidence="4">
    <location>
        <begin position="83"/>
        <end position="104"/>
    </location>
</feature>
<dbReference type="PANTHER" id="PTHR37042">
    <property type="entry name" value="OUTER MEMBRANE PROTEIN RV1973"/>
    <property type="match status" value="1"/>
</dbReference>
<feature type="region of interest" description="Disordered" evidence="3">
    <location>
        <begin position="1"/>
        <end position="22"/>
    </location>
</feature>
<dbReference type="OrthoDB" id="4774723at2"/>
<name>A0A1Q4I1U4_9MYCO</name>
<evidence type="ECO:0000256" key="3">
    <source>
        <dbReference type="SAM" id="MobiDB-lite"/>
    </source>
</evidence>
<comment type="caution">
    <text evidence="5">The sequence shown here is derived from an EMBL/GenBank/DDBJ whole genome shotgun (WGS) entry which is preliminary data.</text>
</comment>
<evidence type="ECO:0000313" key="5">
    <source>
        <dbReference type="EMBL" id="OJZ75903.1"/>
    </source>
</evidence>